<feature type="domain" description="YlxR" evidence="1">
    <location>
        <begin position="11"/>
        <end position="56"/>
    </location>
</feature>
<evidence type="ECO:0000313" key="3">
    <source>
        <dbReference type="Proteomes" id="UP001501204"/>
    </source>
</evidence>
<dbReference type="EMBL" id="BAAAOA010000005">
    <property type="protein sequence ID" value="GAA1747535.1"/>
    <property type="molecule type" value="Genomic_DNA"/>
</dbReference>
<organism evidence="2 3">
    <name type="scientific">Kocuria aegyptia</name>
    <dbReference type="NCBI Taxonomy" id="330943"/>
    <lineage>
        <taxon>Bacteria</taxon>
        <taxon>Bacillati</taxon>
        <taxon>Actinomycetota</taxon>
        <taxon>Actinomycetes</taxon>
        <taxon>Micrococcales</taxon>
        <taxon>Micrococcaceae</taxon>
        <taxon>Kocuria</taxon>
    </lineage>
</organism>
<proteinExistence type="predicted"/>
<dbReference type="Gene3D" id="3.30.1230.10">
    <property type="entry name" value="YlxR-like"/>
    <property type="match status" value="1"/>
</dbReference>
<accession>A0ABN2K3D5</accession>
<evidence type="ECO:0000259" key="1">
    <source>
        <dbReference type="Pfam" id="PF04296"/>
    </source>
</evidence>
<comment type="caution">
    <text evidence="2">The sequence shown here is derived from an EMBL/GenBank/DDBJ whole genome shotgun (WGS) entry which is preliminary data.</text>
</comment>
<protein>
    <recommendedName>
        <fullName evidence="1">YlxR domain-containing protein</fullName>
    </recommendedName>
</protein>
<keyword evidence="3" id="KW-1185">Reference proteome</keyword>
<dbReference type="Pfam" id="PF04296">
    <property type="entry name" value="YlxR"/>
    <property type="match status" value="1"/>
</dbReference>
<dbReference type="InterPro" id="IPR035931">
    <property type="entry name" value="YlxR-like_sf"/>
</dbReference>
<dbReference type="PANTHER" id="PTHR34215:SF1">
    <property type="entry name" value="YLXR DOMAIN-CONTAINING PROTEIN"/>
    <property type="match status" value="1"/>
</dbReference>
<gene>
    <name evidence="2" type="ORF">GCM10009767_02930</name>
</gene>
<evidence type="ECO:0000313" key="2">
    <source>
        <dbReference type="EMBL" id="GAA1747535.1"/>
    </source>
</evidence>
<dbReference type="SUPFAM" id="SSF64376">
    <property type="entry name" value="YlxR-like"/>
    <property type="match status" value="1"/>
</dbReference>
<dbReference type="InterPro" id="IPR007393">
    <property type="entry name" value="YlxR_dom"/>
</dbReference>
<sequence>MTEPTDGGLRAVVDRTGRLGGRGAWLHPSHECLDSALRRRAFRRAFRAVVDTEAVAPALAALLSTGAAR</sequence>
<name>A0ABN2K3D5_9MICC</name>
<reference evidence="2 3" key="1">
    <citation type="journal article" date="2019" name="Int. J. Syst. Evol. Microbiol.">
        <title>The Global Catalogue of Microorganisms (GCM) 10K type strain sequencing project: providing services to taxonomists for standard genome sequencing and annotation.</title>
        <authorList>
            <consortium name="The Broad Institute Genomics Platform"/>
            <consortium name="The Broad Institute Genome Sequencing Center for Infectious Disease"/>
            <person name="Wu L."/>
            <person name="Ma J."/>
        </authorList>
    </citation>
    <scope>NUCLEOTIDE SEQUENCE [LARGE SCALE GENOMIC DNA]</scope>
    <source>
        <strain evidence="2 3">JCM 14735</strain>
    </source>
</reference>
<dbReference type="PANTHER" id="PTHR34215">
    <property type="entry name" value="BLL0784 PROTEIN"/>
    <property type="match status" value="1"/>
</dbReference>
<dbReference type="Proteomes" id="UP001501204">
    <property type="component" value="Unassembled WGS sequence"/>
</dbReference>
<dbReference type="InterPro" id="IPR037465">
    <property type="entry name" value="YlxR"/>
</dbReference>